<accession>A0A182TE91</accession>
<keyword evidence="6" id="KW-1015">Disulfide bond</keyword>
<evidence type="ECO:0000256" key="3">
    <source>
        <dbReference type="ARBA" id="ARBA00022588"/>
    </source>
</evidence>
<keyword evidence="5" id="KW-0391">Immunity</keyword>
<dbReference type="AlphaFoldDB" id="A0A182TE91"/>
<comment type="subcellular location">
    <subcellularLocation>
        <location evidence="1">Secreted</location>
    </subcellularLocation>
</comment>
<dbReference type="Pfam" id="PF00089">
    <property type="entry name" value="Trypsin"/>
    <property type="match status" value="2"/>
</dbReference>
<keyword evidence="7" id="KW-0325">Glycoprotein</keyword>
<keyword evidence="2" id="KW-0964">Secreted</keyword>
<reference evidence="11" key="2">
    <citation type="submission" date="2020-05" db="UniProtKB">
        <authorList>
            <consortium name="EnsemblMetazoa"/>
        </authorList>
    </citation>
    <scope>IDENTIFICATION</scope>
    <source>
        <strain evidence="11">CM1001059</strain>
    </source>
</reference>
<dbReference type="CDD" id="cd00190">
    <property type="entry name" value="Tryp_SPc"/>
    <property type="match status" value="1"/>
</dbReference>
<reference evidence="12" key="1">
    <citation type="submission" date="2014-01" db="EMBL/GenBank/DDBJ databases">
        <title>The Genome Sequence of Anopheles melas CM1001059_A (V2).</title>
        <authorList>
            <consortium name="The Broad Institute Genomics Platform"/>
            <person name="Neafsey D.E."/>
            <person name="Besansky N."/>
            <person name="Howell P."/>
            <person name="Walton C."/>
            <person name="Young S.K."/>
            <person name="Zeng Q."/>
            <person name="Gargeya S."/>
            <person name="Fitzgerald M."/>
            <person name="Haas B."/>
            <person name="Abouelleil A."/>
            <person name="Allen A.W."/>
            <person name="Alvarado L."/>
            <person name="Arachchi H.M."/>
            <person name="Berlin A.M."/>
            <person name="Chapman S.B."/>
            <person name="Gainer-Dewar J."/>
            <person name="Goldberg J."/>
            <person name="Griggs A."/>
            <person name="Gujja S."/>
            <person name="Hansen M."/>
            <person name="Howarth C."/>
            <person name="Imamovic A."/>
            <person name="Ireland A."/>
            <person name="Larimer J."/>
            <person name="McCowan C."/>
            <person name="Murphy C."/>
            <person name="Pearson M."/>
            <person name="Poon T.W."/>
            <person name="Priest M."/>
            <person name="Roberts A."/>
            <person name="Saif S."/>
            <person name="Shea T."/>
            <person name="Sisk P."/>
            <person name="Sykes S."/>
            <person name="Wortman J."/>
            <person name="Nusbaum C."/>
            <person name="Birren B."/>
        </authorList>
    </citation>
    <scope>NUCLEOTIDE SEQUENCE [LARGE SCALE GENOMIC DNA]</scope>
    <source>
        <strain evidence="12">CM1001059</strain>
    </source>
</reference>
<evidence type="ECO:0000256" key="7">
    <source>
        <dbReference type="ARBA" id="ARBA00023180"/>
    </source>
</evidence>
<dbReference type="PROSITE" id="PS50240">
    <property type="entry name" value="TRYPSIN_DOM"/>
    <property type="match status" value="1"/>
</dbReference>
<evidence type="ECO:0000256" key="4">
    <source>
        <dbReference type="ARBA" id="ARBA00022729"/>
    </source>
</evidence>
<dbReference type="VEuPathDB" id="VectorBase:AMEC000755"/>
<comment type="similarity">
    <text evidence="8">Belongs to the peptidase S1 family. CLIP subfamily.</text>
</comment>
<dbReference type="SMART" id="SM00020">
    <property type="entry name" value="Tryp_SPc"/>
    <property type="match status" value="1"/>
</dbReference>
<evidence type="ECO:0000256" key="5">
    <source>
        <dbReference type="ARBA" id="ARBA00022859"/>
    </source>
</evidence>
<evidence type="ECO:0000256" key="1">
    <source>
        <dbReference type="ARBA" id="ARBA00004613"/>
    </source>
</evidence>
<dbReference type="PANTHER" id="PTHR24256">
    <property type="entry name" value="TRYPTASE-RELATED"/>
    <property type="match status" value="1"/>
</dbReference>
<keyword evidence="3" id="KW-0399">Innate immunity</keyword>
<dbReference type="STRING" id="34690.A0A182TE91"/>
<dbReference type="GO" id="GO:0004252">
    <property type="term" value="F:serine-type endopeptidase activity"/>
    <property type="evidence" value="ECO:0007669"/>
    <property type="project" value="InterPro"/>
</dbReference>
<evidence type="ECO:0000313" key="11">
    <source>
        <dbReference type="EnsemblMetazoa" id="AMEC000755-PA"/>
    </source>
</evidence>
<feature type="domain" description="Peptidase S1" evidence="10">
    <location>
        <begin position="1"/>
        <end position="254"/>
    </location>
</feature>
<dbReference type="EnsemblMetazoa" id="AMEC000755-RA">
    <property type="protein sequence ID" value="AMEC000755-PA"/>
    <property type="gene ID" value="AMEC000755"/>
</dbReference>
<feature type="compositionally biased region" description="Pro residues" evidence="9">
    <location>
        <begin position="210"/>
        <end position="223"/>
    </location>
</feature>
<dbReference type="GO" id="GO:0045087">
    <property type="term" value="P:innate immune response"/>
    <property type="evidence" value="ECO:0007669"/>
    <property type="project" value="UniProtKB-KW"/>
</dbReference>
<evidence type="ECO:0000256" key="9">
    <source>
        <dbReference type="SAM" id="MobiDB-lite"/>
    </source>
</evidence>
<dbReference type="PRINTS" id="PR00722">
    <property type="entry name" value="CHYMOTRYPSIN"/>
</dbReference>
<proteinExistence type="inferred from homology"/>
<dbReference type="InterPro" id="IPR018114">
    <property type="entry name" value="TRYPSIN_HIS"/>
</dbReference>
<dbReference type="InterPro" id="IPR043504">
    <property type="entry name" value="Peptidase_S1_PA_chymotrypsin"/>
</dbReference>
<sequence>MCGNDAPERLITSLVAQLDEAPWMALIEYWKPNGSLSYLCGGSLINERYVVTAAHCVTSLPQGWAVHRIRLGEWDLSTSEDCDHSRCNDAPIDVAVDKVTVHEDYKSPSRNHRNDIALIRLVQQMHYTETVAPICLPQNGSHRTQRYRTMHSVGWIEEDFGSIGGKKLQVEQDLLDIQNCSSIYLQAGIALTNTQLCVAQQKDKRIDNAGPPPDEQNPLPSPPHCGVRTNTRLIGGQLTQLDDYPWTALIEYEKPDGSTGFHCGGTLINQGHILTAAHCVSSLPAGWKV</sequence>
<dbReference type="SUPFAM" id="SSF50494">
    <property type="entry name" value="Trypsin-like serine proteases"/>
    <property type="match status" value="2"/>
</dbReference>
<protein>
    <recommendedName>
        <fullName evidence="10">Peptidase S1 domain-containing protein</fullName>
    </recommendedName>
</protein>
<feature type="region of interest" description="Disordered" evidence="9">
    <location>
        <begin position="205"/>
        <end position="224"/>
    </location>
</feature>
<dbReference type="InterPro" id="IPR051487">
    <property type="entry name" value="Ser/Thr_Proteases_Immune/Dev"/>
</dbReference>
<keyword evidence="4" id="KW-0732">Signal</keyword>
<dbReference type="FunFam" id="2.40.10.10:FF:000028">
    <property type="entry name" value="Serine protease easter"/>
    <property type="match status" value="1"/>
</dbReference>
<dbReference type="GO" id="GO:0006508">
    <property type="term" value="P:proteolysis"/>
    <property type="evidence" value="ECO:0007669"/>
    <property type="project" value="InterPro"/>
</dbReference>
<evidence type="ECO:0000259" key="10">
    <source>
        <dbReference type="PROSITE" id="PS50240"/>
    </source>
</evidence>
<dbReference type="InterPro" id="IPR009003">
    <property type="entry name" value="Peptidase_S1_PA"/>
</dbReference>
<dbReference type="Proteomes" id="UP000075902">
    <property type="component" value="Unassembled WGS sequence"/>
</dbReference>
<dbReference type="Gene3D" id="2.40.10.10">
    <property type="entry name" value="Trypsin-like serine proteases"/>
    <property type="match status" value="3"/>
</dbReference>
<keyword evidence="12" id="KW-1185">Reference proteome</keyword>
<name>A0A182TE91_9DIPT</name>
<evidence type="ECO:0000256" key="8">
    <source>
        <dbReference type="ARBA" id="ARBA00024195"/>
    </source>
</evidence>
<organism evidence="11 12">
    <name type="scientific">Anopheles melas</name>
    <dbReference type="NCBI Taxonomy" id="34690"/>
    <lineage>
        <taxon>Eukaryota</taxon>
        <taxon>Metazoa</taxon>
        <taxon>Ecdysozoa</taxon>
        <taxon>Arthropoda</taxon>
        <taxon>Hexapoda</taxon>
        <taxon>Insecta</taxon>
        <taxon>Pterygota</taxon>
        <taxon>Neoptera</taxon>
        <taxon>Endopterygota</taxon>
        <taxon>Diptera</taxon>
        <taxon>Nematocera</taxon>
        <taxon>Culicoidea</taxon>
        <taxon>Culicidae</taxon>
        <taxon>Anophelinae</taxon>
        <taxon>Anopheles</taxon>
    </lineage>
</organism>
<dbReference type="InterPro" id="IPR001314">
    <property type="entry name" value="Peptidase_S1A"/>
</dbReference>
<dbReference type="InterPro" id="IPR001254">
    <property type="entry name" value="Trypsin_dom"/>
</dbReference>
<evidence type="ECO:0000313" key="12">
    <source>
        <dbReference type="Proteomes" id="UP000075902"/>
    </source>
</evidence>
<dbReference type="PROSITE" id="PS00134">
    <property type="entry name" value="TRYPSIN_HIS"/>
    <property type="match status" value="1"/>
</dbReference>
<evidence type="ECO:0000256" key="2">
    <source>
        <dbReference type="ARBA" id="ARBA00022525"/>
    </source>
</evidence>
<dbReference type="GO" id="GO:0005576">
    <property type="term" value="C:extracellular region"/>
    <property type="evidence" value="ECO:0007669"/>
    <property type="project" value="UniProtKB-SubCell"/>
</dbReference>
<evidence type="ECO:0000256" key="6">
    <source>
        <dbReference type="ARBA" id="ARBA00023157"/>
    </source>
</evidence>